<sequence length="203" mass="22340">MVIPAQFFDSQIHGGFSQASTAGIRISIRLWDVKTGQQKAKLDGHSNCVNSICYSPDGTTLASGSYDKSILLWDVKTGYQKTKLDGHSGLVNSICYSPDGKTLASGSRNNSIRLWDVKTSTEILQSDSSYKDLLAQFNIPLKNSSLLPNINPYCTILRISQNPLFQAPGTLILQGQFINYQGIDLKPLFKSKGSCFLENLKQN</sequence>
<protein>
    <submittedName>
        <fullName evidence="2">Uncharacterized protein</fullName>
    </submittedName>
</protein>
<comment type="caution">
    <text evidence="2">The sequence shown here is derived from an EMBL/GenBank/DDBJ whole genome shotgun (WGS) entry which is preliminary data.</text>
</comment>
<keyword evidence="1" id="KW-0853">WD repeat</keyword>
<dbReference type="PROSITE" id="PS50082">
    <property type="entry name" value="WD_REPEATS_2"/>
    <property type="match status" value="2"/>
</dbReference>
<evidence type="ECO:0000313" key="2">
    <source>
        <dbReference type="EMBL" id="CAD8215584.1"/>
    </source>
</evidence>
<dbReference type="InterPro" id="IPR001680">
    <property type="entry name" value="WD40_rpt"/>
</dbReference>
<dbReference type="OrthoDB" id="312140at2759"/>
<dbReference type="PROSITE" id="PS50294">
    <property type="entry name" value="WD_REPEATS_REGION"/>
    <property type="match status" value="2"/>
</dbReference>
<reference evidence="2" key="1">
    <citation type="submission" date="2021-01" db="EMBL/GenBank/DDBJ databases">
        <authorList>
            <consortium name="Genoscope - CEA"/>
            <person name="William W."/>
        </authorList>
    </citation>
    <scope>NUCLEOTIDE SEQUENCE</scope>
</reference>
<keyword evidence="3" id="KW-1185">Reference proteome</keyword>
<dbReference type="InterPro" id="IPR019775">
    <property type="entry name" value="WD40_repeat_CS"/>
</dbReference>
<dbReference type="Proteomes" id="UP000683925">
    <property type="component" value="Unassembled WGS sequence"/>
</dbReference>
<evidence type="ECO:0000313" key="3">
    <source>
        <dbReference type="Proteomes" id="UP000683925"/>
    </source>
</evidence>
<gene>
    <name evidence="2" type="ORF">POCTA_138.1.T3370001</name>
</gene>
<dbReference type="EMBL" id="CAJJDP010000341">
    <property type="protein sequence ID" value="CAD8215584.1"/>
    <property type="molecule type" value="Genomic_DNA"/>
</dbReference>
<dbReference type="PANTHER" id="PTHR45333:SF1">
    <property type="entry name" value="CHROMOSOME UNDETERMINED SCAFFOLD_625, WHOLE GENOME SHOTGUN SEQUENCE"/>
    <property type="match status" value="1"/>
</dbReference>
<dbReference type="SMART" id="SM00320">
    <property type="entry name" value="WD40"/>
    <property type="match status" value="2"/>
</dbReference>
<dbReference type="PANTHER" id="PTHR45333">
    <property type="entry name" value="MEMBRANE PROTEIN-RELATED"/>
    <property type="match status" value="1"/>
</dbReference>
<evidence type="ECO:0000256" key="1">
    <source>
        <dbReference type="PROSITE-ProRule" id="PRU00221"/>
    </source>
</evidence>
<organism evidence="2 3">
    <name type="scientific">Paramecium octaurelia</name>
    <dbReference type="NCBI Taxonomy" id="43137"/>
    <lineage>
        <taxon>Eukaryota</taxon>
        <taxon>Sar</taxon>
        <taxon>Alveolata</taxon>
        <taxon>Ciliophora</taxon>
        <taxon>Intramacronucleata</taxon>
        <taxon>Oligohymenophorea</taxon>
        <taxon>Peniculida</taxon>
        <taxon>Parameciidae</taxon>
        <taxon>Paramecium</taxon>
    </lineage>
</organism>
<dbReference type="AlphaFoldDB" id="A0A8S1YT54"/>
<dbReference type="Pfam" id="PF00400">
    <property type="entry name" value="WD40"/>
    <property type="match status" value="2"/>
</dbReference>
<accession>A0A8S1YT54</accession>
<name>A0A8S1YT54_PAROT</name>
<feature type="repeat" description="WD" evidence="1">
    <location>
        <begin position="42"/>
        <end position="83"/>
    </location>
</feature>
<feature type="repeat" description="WD" evidence="1">
    <location>
        <begin position="84"/>
        <end position="125"/>
    </location>
</feature>
<dbReference type="PROSITE" id="PS00678">
    <property type="entry name" value="WD_REPEATS_1"/>
    <property type="match status" value="2"/>
</dbReference>
<proteinExistence type="predicted"/>